<reference evidence="4" key="1">
    <citation type="journal article" date="2019" name="Int. J. Syst. Evol. Microbiol.">
        <title>The Global Catalogue of Microorganisms (GCM) 10K type strain sequencing project: providing services to taxonomists for standard genome sequencing and annotation.</title>
        <authorList>
            <consortium name="The Broad Institute Genomics Platform"/>
            <consortium name="The Broad Institute Genome Sequencing Center for Infectious Disease"/>
            <person name="Wu L."/>
            <person name="Ma J."/>
        </authorList>
    </citation>
    <scope>NUCLEOTIDE SEQUENCE [LARGE SCALE GENOMIC DNA]</scope>
    <source>
        <strain evidence="4">KCTC 15012</strain>
    </source>
</reference>
<feature type="domain" description="Dinitrogenase iron-molybdenum cofactor biosynthesis" evidence="2">
    <location>
        <begin position="17"/>
        <end position="108"/>
    </location>
</feature>
<organism evidence="3 4">
    <name type="scientific">Phaeospirillum tilakii</name>
    <dbReference type="NCBI Taxonomy" id="741673"/>
    <lineage>
        <taxon>Bacteria</taxon>
        <taxon>Pseudomonadati</taxon>
        <taxon>Pseudomonadota</taxon>
        <taxon>Alphaproteobacteria</taxon>
        <taxon>Rhodospirillales</taxon>
        <taxon>Rhodospirillaceae</taxon>
        <taxon>Phaeospirillum</taxon>
    </lineage>
</organism>
<dbReference type="Gene3D" id="3.30.420.130">
    <property type="entry name" value="Dinitrogenase iron-molybdenum cofactor biosynthesis domain"/>
    <property type="match status" value="1"/>
</dbReference>
<gene>
    <name evidence="3" type="ORF">ACFSNB_05155</name>
</gene>
<protein>
    <submittedName>
        <fullName evidence="3">NifB/NifX family molybdenum-iron cluster-binding protein</fullName>
    </submittedName>
</protein>
<proteinExistence type="predicted"/>
<dbReference type="SUPFAM" id="SSF53146">
    <property type="entry name" value="Nitrogenase accessory factor-like"/>
    <property type="match status" value="1"/>
</dbReference>
<keyword evidence="1" id="KW-0535">Nitrogen fixation</keyword>
<dbReference type="PANTHER" id="PTHR33937">
    <property type="entry name" value="IRON-MOLYBDENUM PROTEIN-RELATED-RELATED"/>
    <property type="match status" value="1"/>
</dbReference>
<dbReference type="PANTHER" id="PTHR33937:SF2">
    <property type="entry name" value="DINITROGENASE IRON-MOLYBDENUM COFACTOR BIOSYNTHESIS DOMAIN-CONTAINING PROTEIN"/>
    <property type="match status" value="1"/>
</dbReference>
<sequence>MSMSLIAVPSELPGGLDAPLAGHFGRCDVYTLVRIDNGTIADVTLLPGLPHAEGGCMVPVRLLADHGVDALVAGGMGRNPLMGFMAAGIAVYRPGRDGSVGAAVQALLAGEAEQFTPQHACGAHH</sequence>
<dbReference type="Pfam" id="PF02579">
    <property type="entry name" value="Nitro_FeMo-Co"/>
    <property type="match status" value="1"/>
</dbReference>
<dbReference type="EMBL" id="JBHUIY010000006">
    <property type="protein sequence ID" value="MFD2233186.1"/>
    <property type="molecule type" value="Genomic_DNA"/>
</dbReference>
<evidence type="ECO:0000259" key="2">
    <source>
        <dbReference type="Pfam" id="PF02579"/>
    </source>
</evidence>
<keyword evidence="4" id="KW-1185">Reference proteome</keyword>
<comment type="caution">
    <text evidence="3">The sequence shown here is derived from an EMBL/GenBank/DDBJ whole genome shotgun (WGS) entry which is preliminary data.</text>
</comment>
<accession>A0ABW5C8Y5</accession>
<dbReference type="RefSeq" id="WP_377314966.1">
    <property type="nucleotide sequence ID" value="NZ_JBHUIY010000006.1"/>
</dbReference>
<evidence type="ECO:0000313" key="3">
    <source>
        <dbReference type="EMBL" id="MFD2233186.1"/>
    </source>
</evidence>
<evidence type="ECO:0000313" key="4">
    <source>
        <dbReference type="Proteomes" id="UP001597296"/>
    </source>
</evidence>
<dbReference type="InterPro" id="IPR036105">
    <property type="entry name" value="DiNase_FeMo-co_biosyn_sf"/>
</dbReference>
<name>A0ABW5C8Y5_9PROT</name>
<dbReference type="Proteomes" id="UP001597296">
    <property type="component" value="Unassembled WGS sequence"/>
</dbReference>
<evidence type="ECO:0000256" key="1">
    <source>
        <dbReference type="ARBA" id="ARBA00023231"/>
    </source>
</evidence>
<dbReference type="InterPro" id="IPR051840">
    <property type="entry name" value="NifX/NifY_domain"/>
</dbReference>
<dbReference type="InterPro" id="IPR003731">
    <property type="entry name" value="Di-Nase_FeMo-co_biosynth"/>
</dbReference>